<dbReference type="AlphaFoldDB" id="A0A2K1IP72"/>
<organism evidence="1">
    <name type="scientific">Physcomitrium patens</name>
    <name type="common">Spreading-leaved earth moss</name>
    <name type="synonym">Physcomitrella patens</name>
    <dbReference type="NCBI Taxonomy" id="3218"/>
    <lineage>
        <taxon>Eukaryota</taxon>
        <taxon>Viridiplantae</taxon>
        <taxon>Streptophyta</taxon>
        <taxon>Embryophyta</taxon>
        <taxon>Bryophyta</taxon>
        <taxon>Bryophytina</taxon>
        <taxon>Bryopsida</taxon>
        <taxon>Funariidae</taxon>
        <taxon>Funariales</taxon>
        <taxon>Funariaceae</taxon>
        <taxon>Physcomitrium</taxon>
    </lineage>
</organism>
<evidence type="ECO:0000313" key="2">
    <source>
        <dbReference type="EnsemblPlants" id="Pp3c22_21080V3.1"/>
    </source>
</evidence>
<gene>
    <name evidence="1" type="ORF">PHYPA_027392</name>
</gene>
<dbReference type="InterPro" id="IPR052559">
    <property type="entry name" value="V-haloperoxidase"/>
</dbReference>
<dbReference type="Gene3D" id="1.10.606.10">
    <property type="entry name" value="Vanadium-containing Chloroperoxidase, domain 2"/>
    <property type="match status" value="1"/>
</dbReference>
<reference evidence="2" key="3">
    <citation type="submission" date="2020-12" db="UniProtKB">
        <authorList>
            <consortium name="EnsemblPlants"/>
        </authorList>
    </citation>
    <scope>IDENTIFICATION</scope>
</reference>
<dbReference type="InParanoid" id="A0A2K1IP72"/>
<dbReference type="InterPro" id="IPR016119">
    <property type="entry name" value="Br/Cl_peroxidase_C"/>
</dbReference>
<dbReference type="PaxDb" id="3218-PP1S225_62V6.1"/>
<dbReference type="GO" id="GO:0004601">
    <property type="term" value="F:peroxidase activity"/>
    <property type="evidence" value="ECO:0007669"/>
    <property type="project" value="InterPro"/>
</dbReference>
<dbReference type="InterPro" id="IPR036938">
    <property type="entry name" value="PAP2/HPO_sf"/>
</dbReference>
<sequence>MLGKRIGEAVAISVIDSRRPGREFSLQAVKDALNSDANSPDPGVYRYLNNTPAGRAATTFVYYDVVSRKPYVLPAPIRFIDAYLSNLRPPRAGWEGRTAEMNFTAAMIGCSKVGSTRCFPEHIWSAAARASLSGETLYDTVITLAKMAVALHDAQIILSTLQYGFWFWRPEMAMKAGDADHVPIPDWTPWFRTPPHAEYPSGTLTTSAGAAATLQKY</sequence>
<keyword evidence="3" id="KW-1185">Reference proteome</keyword>
<proteinExistence type="predicted"/>
<dbReference type="PANTHER" id="PTHR34599:SF1">
    <property type="entry name" value="PHOSPHATIDIC ACID PHOSPHATASE TYPE 2_HALOPEROXIDASE DOMAIN-CONTAINING PROTEIN"/>
    <property type="match status" value="1"/>
</dbReference>
<accession>A0A2K1IP72</accession>
<dbReference type="Proteomes" id="UP000006727">
    <property type="component" value="Chromosome 22"/>
</dbReference>
<reference evidence="1 3" key="1">
    <citation type="journal article" date="2008" name="Science">
        <title>The Physcomitrella genome reveals evolutionary insights into the conquest of land by plants.</title>
        <authorList>
            <person name="Rensing S."/>
            <person name="Lang D."/>
            <person name="Zimmer A."/>
            <person name="Terry A."/>
            <person name="Salamov A."/>
            <person name="Shapiro H."/>
            <person name="Nishiyama T."/>
            <person name="Perroud P.-F."/>
            <person name="Lindquist E."/>
            <person name="Kamisugi Y."/>
            <person name="Tanahashi T."/>
            <person name="Sakakibara K."/>
            <person name="Fujita T."/>
            <person name="Oishi K."/>
            <person name="Shin-I T."/>
            <person name="Kuroki Y."/>
            <person name="Toyoda A."/>
            <person name="Suzuki Y."/>
            <person name="Hashimoto A."/>
            <person name="Yamaguchi K."/>
            <person name="Sugano A."/>
            <person name="Kohara Y."/>
            <person name="Fujiyama A."/>
            <person name="Anterola A."/>
            <person name="Aoki S."/>
            <person name="Ashton N."/>
            <person name="Barbazuk W.B."/>
            <person name="Barker E."/>
            <person name="Bennetzen J."/>
            <person name="Bezanilla M."/>
            <person name="Blankenship R."/>
            <person name="Cho S.H."/>
            <person name="Dutcher S."/>
            <person name="Estelle M."/>
            <person name="Fawcett J.A."/>
            <person name="Gundlach H."/>
            <person name="Hanada K."/>
            <person name="Heyl A."/>
            <person name="Hicks K.A."/>
            <person name="Hugh J."/>
            <person name="Lohr M."/>
            <person name="Mayer K."/>
            <person name="Melkozernov A."/>
            <person name="Murata T."/>
            <person name="Nelson D."/>
            <person name="Pils B."/>
            <person name="Prigge M."/>
            <person name="Reiss B."/>
            <person name="Renner T."/>
            <person name="Rombauts S."/>
            <person name="Rushton P."/>
            <person name="Sanderfoot A."/>
            <person name="Schween G."/>
            <person name="Shiu S.-H."/>
            <person name="Stueber K."/>
            <person name="Theodoulou F.L."/>
            <person name="Tu H."/>
            <person name="Van de Peer Y."/>
            <person name="Verrier P.J."/>
            <person name="Waters E."/>
            <person name="Wood A."/>
            <person name="Yang L."/>
            <person name="Cove D."/>
            <person name="Cuming A."/>
            <person name="Hasebe M."/>
            <person name="Lucas S."/>
            <person name="Mishler D.B."/>
            <person name="Reski R."/>
            <person name="Grigoriev I."/>
            <person name="Quatrano R.S."/>
            <person name="Boore J.L."/>
        </authorList>
    </citation>
    <scope>NUCLEOTIDE SEQUENCE [LARGE SCALE GENOMIC DNA]</scope>
    <source>
        <strain evidence="2 3">cv. Gransden 2004</strain>
    </source>
</reference>
<dbReference type="SUPFAM" id="SSF48317">
    <property type="entry name" value="Acid phosphatase/Vanadium-dependent haloperoxidase"/>
    <property type="match status" value="1"/>
</dbReference>
<evidence type="ECO:0000313" key="3">
    <source>
        <dbReference type="Proteomes" id="UP000006727"/>
    </source>
</evidence>
<evidence type="ECO:0000313" key="1">
    <source>
        <dbReference type="EMBL" id="PNR31076.1"/>
    </source>
</evidence>
<protein>
    <submittedName>
        <fullName evidence="1 2">Uncharacterized protein</fullName>
    </submittedName>
</protein>
<name>A0A2K1IP72_PHYPA</name>
<dbReference type="Gramene" id="Pp3c22_21080V3.1">
    <property type="protein sequence ID" value="Pp3c22_21080V3.1"/>
    <property type="gene ID" value="Pp3c22_21080"/>
</dbReference>
<dbReference type="EnsemblPlants" id="Pp3c22_21080V3.1">
    <property type="protein sequence ID" value="Pp3c22_21080V3.1"/>
    <property type="gene ID" value="Pp3c22_21080"/>
</dbReference>
<dbReference type="PANTHER" id="PTHR34599">
    <property type="entry name" value="PEROXIDASE-RELATED"/>
    <property type="match status" value="1"/>
</dbReference>
<dbReference type="EMBL" id="ABEU02000022">
    <property type="protein sequence ID" value="PNR31076.1"/>
    <property type="molecule type" value="Genomic_DNA"/>
</dbReference>
<reference evidence="1 3" key="2">
    <citation type="journal article" date="2018" name="Plant J.">
        <title>The Physcomitrella patens chromosome-scale assembly reveals moss genome structure and evolution.</title>
        <authorList>
            <person name="Lang D."/>
            <person name="Ullrich K.K."/>
            <person name="Murat F."/>
            <person name="Fuchs J."/>
            <person name="Jenkins J."/>
            <person name="Haas F.B."/>
            <person name="Piednoel M."/>
            <person name="Gundlach H."/>
            <person name="Van Bel M."/>
            <person name="Meyberg R."/>
            <person name="Vives C."/>
            <person name="Morata J."/>
            <person name="Symeonidi A."/>
            <person name="Hiss M."/>
            <person name="Muchero W."/>
            <person name="Kamisugi Y."/>
            <person name="Saleh O."/>
            <person name="Blanc G."/>
            <person name="Decker E.L."/>
            <person name="van Gessel N."/>
            <person name="Grimwood J."/>
            <person name="Hayes R.D."/>
            <person name="Graham S.W."/>
            <person name="Gunter L.E."/>
            <person name="McDaniel S.F."/>
            <person name="Hoernstein S.N.W."/>
            <person name="Larsson A."/>
            <person name="Li F.W."/>
            <person name="Perroud P.F."/>
            <person name="Phillips J."/>
            <person name="Ranjan P."/>
            <person name="Rokshar D.S."/>
            <person name="Rothfels C.J."/>
            <person name="Schneider L."/>
            <person name="Shu S."/>
            <person name="Stevenson D.W."/>
            <person name="Thummler F."/>
            <person name="Tillich M."/>
            <person name="Villarreal Aguilar J.C."/>
            <person name="Widiez T."/>
            <person name="Wong G.K."/>
            <person name="Wymore A."/>
            <person name="Zhang Y."/>
            <person name="Zimmer A.D."/>
            <person name="Quatrano R.S."/>
            <person name="Mayer K.F.X."/>
            <person name="Goodstein D."/>
            <person name="Casacuberta J.M."/>
            <person name="Vandepoele K."/>
            <person name="Reski R."/>
            <person name="Cuming A.C."/>
            <person name="Tuskan G.A."/>
            <person name="Maumus F."/>
            <person name="Salse J."/>
            <person name="Schmutz J."/>
            <person name="Rensing S.A."/>
        </authorList>
    </citation>
    <scope>NUCLEOTIDE SEQUENCE [LARGE SCALE GENOMIC DNA]</scope>
    <source>
        <strain evidence="2 3">cv. Gransden 2004</strain>
    </source>
</reference>